<dbReference type="PANTHER" id="PTHR19865">
    <property type="entry name" value="U3 SMALL NUCLEOLAR RNA INTERACTING PROTEIN 2"/>
    <property type="match status" value="1"/>
</dbReference>
<sequence>MSSFFTVPASQRKRKRTEGGNGPIKARKRREANRSEQRPETTEESSTRRKPTRPRDRDRDESISGSDSESQIELESGEESEATSEEGENAADRRIRLAQRYLDNIRQEVDEAGFDAEDLDKDIIATRLRQDVDEAKGRQFRLLANKLDFSGASHTAFRADTESTTGVAVSQPYLFTVSKDKTLIKWKLQSPIIPDGKTAPSRRKRPQQVAYVKGVKIRALAPQQHGHTGSILCVAASPDGKFVATGGADKKLIIWSAEDLKPLKTFTTHRDAVTALAFAPKSTTESGFGAQLFSASKDRSLKIYSLAGEDSLAYVETLFGHQDHILDVSAVSVDQCVSVGARDRRALWWKVVDESLTKFLGDSSKHDTYQTGSLDCVAALPPNHFVTGSDSGAISLWSVHKKKSLFTIQTAHGVDEPLPLEDVTAEIDPAALERLKLSDKRRPIPRAITALTALPGTDIVLSGSWDGWIRIWKLSDDKRSLISLGVVGGSESHPTTQTNGVTGNVDNETNGVTNGDESSLEHPAKADARGPARGFVNSIAVFERRKEIVNEFGGTKEGECQGLCIVAGTGKDLRLGRFMKLPGSKNGAVVFEVQLSKQV</sequence>
<dbReference type="SUPFAM" id="SSF50978">
    <property type="entry name" value="WD40 repeat-like"/>
    <property type="match status" value="1"/>
</dbReference>
<dbReference type="STRING" id="212818.A0A0D2A6K8"/>
<dbReference type="VEuPathDB" id="FungiDB:PV10_02369"/>
<dbReference type="InterPro" id="IPR001680">
    <property type="entry name" value="WD40_rpt"/>
</dbReference>
<organism evidence="7 8">
    <name type="scientific">Exophiala mesophila</name>
    <name type="common">Black yeast-like fungus</name>
    <dbReference type="NCBI Taxonomy" id="212818"/>
    <lineage>
        <taxon>Eukaryota</taxon>
        <taxon>Fungi</taxon>
        <taxon>Dikarya</taxon>
        <taxon>Ascomycota</taxon>
        <taxon>Pezizomycotina</taxon>
        <taxon>Eurotiomycetes</taxon>
        <taxon>Chaetothyriomycetidae</taxon>
        <taxon>Chaetothyriales</taxon>
        <taxon>Herpotrichiellaceae</taxon>
        <taxon>Exophiala</taxon>
    </lineage>
</organism>
<dbReference type="Proteomes" id="UP000054302">
    <property type="component" value="Unassembled WGS sequence"/>
</dbReference>
<reference evidence="7 8" key="1">
    <citation type="submission" date="2015-01" db="EMBL/GenBank/DDBJ databases">
        <title>The Genome Sequence of Exophiala mesophila CBS40295.</title>
        <authorList>
            <consortium name="The Broad Institute Genomics Platform"/>
            <person name="Cuomo C."/>
            <person name="de Hoog S."/>
            <person name="Gorbushina A."/>
            <person name="Stielow B."/>
            <person name="Teixiera M."/>
            <person name="Abouelleil A."/>
            <person name="Chapman S.B."/>
            <person name="Priest M."/>
            <person name="Young S.K."/>
            <person name="Wortman J."/>
            <person name="Nusbaum C."/>
            <person name="Birren B."/>
        </authorList>
    </citation>
    <scope>NUCLEOTIDE SEQUENCE [LARGE SCALE GENOMIC DNA]</scope>
    <source>
        <strain evidence="7 8">CBS 40295</strain>
    </source>
</reference>
<feature type="compositionally biased region" description="Basic and acidic residues" evidence="6">
    <location>
        <begin position="519"/>
        <end position="528"/>
    </location>
</feature>
<dbReference type="AlphaFoldDB" id="A0A0D2A6K8"/>
<dbReference type="GO" id="GO:0032040">
    <property type="term" value="C:small-subunit processome"/>
    <property type="evidence" value="ECO:0007669"/>
    <property type="project" value="TreeGrafter"/>
</dbReference>
<keyword evidence="3" id="KW-0677">Repeat</keyword>
<dbReference type="PANTHER" id="PTHR19865:SF0">
    <property type="entry name" value="U3 SMALL NUCLEOLAR RNA-INTERACTING PROTEIN 2"/>
    <property type="match status" value="1"/>
</dbReference>
<dbReference type="Gene3D" id="2.130.10.10">
    <property type="entry name" value="YVTN repeat-like/Quinoprotein amine dehydrogenase"/>
    <property type="match status" value="1"/>
</dbReference>
<feature type="compositionally biased region" description="Polar residues" evidence="6">
    <location>
        <begin position="492"/>
        <end position="517"/>
    </location>
</feature>
<dbReference type="EMBL" id="KN847521">
    <property type="protein sequence ID" value="KIV94618.1"/>
    <property type="molecule type" value="Genomic_DNA"/>
</dbReference>
<feature type="region of interest" description="Disordered" evidence="6">
    <location>
        <begin position="1"/>
        <end position="91"/>
    </location>
</feature>
<dbReference type="PROSITE" id="PS50082">
    <property type="entry name" value="WD_REPEATS_2"/>
    <property type="match status" value="3"/>
</dbReference>
<keyword evidence="2 5" id="KW-0853">WD repeat</keyword>
<dbReference type="InterPro" id="IPR015943">
    <property type="entry name" value="WD40/YVTN_repeat-like_dom_sf"/>
</dbReference>
<feature type="repeat" description="WD" evidence="5">
    <location>
        <begin position="266"/>
        <end position="314"/>
    </location>
</feature>
<dbReference type="InterPro" id="IPR039241">
    <property type="entry name" value="Rrp9-like"/>
</dbReference>
<keyword evidence="4" id="KW-0539">Nucleus</keyword>
<dbReference type="OrthoDB" id="189968at2759"/>
<evidence type="ECO:0000256" key="1">
    <source>
        <dbReference type="ARBA" id="ARBA00004123"/>
    </source>
</evidence>
<proteinExistence type="predicted"/>
<gene>
    <name evidence="7" type="ORF">PV10_02369</name>
</gene>
<dbReference type="RefSeq" id="XP_016226192.1">
    <property type="nucleotide sequence ID" value="XM_016366674.1"/>
</dbReference>
<protein>
    <submittedName>
        <fullName evidence="7">Uncharacterized protein</fullName>
    </submittedName>
</protein>
<evidence type="ECO:0000256" key="6">
    <source>
        <dbReference type="SAM" id="MobiDB-lite"/>
    </source>
</evidence>
<dbReference type="GeneID" id="27320214"/>
<keyword evidence="8" id="KW-1185">Reference proteome</keyword>
<feature type="repeat" description="WD" evidence="5">
    <location>
        <begin position="448"/>
        <end position="482"/>
    </location>
</feature>
<feature type="compositionally biased region" description="Basic and acidic residues" evidence="6">
    <location>
        <begin position="32"/>
        <end position="62"/>
    </location>
</feature>
<feature type="repeat" description="WD" evidence="5">
    <location>
        <begin position="224"/>
        <end position="265"/>
    </location>
</feature>
<dbReference type="GO" id="GO:0034511">
    <property type="term" value="F:U3 snoRNA binding"/>
    <property type="evidence" value="ECO:0007669"/>
    <property type="project" value="InterPro"/>
</dbReference>
<dbReference type="OMA" id="CSLRIWK"/>
<evidence type="ECO:0000256" key="4">
    <source>
        <dbReference type="ARBA" id="ARBA00023242"/>
    </source>
</evidence>
<evidence type="ECO:0000313" key="7">
    <source>
        <dbReference type="EMBL" id="KIV94618.1"/>
    </source>
</evidence>
<dbReference type="Pfam" id="PF00400">
    <property type="entry name" value="WD40"/>
    <property type="match status" value="3"/>
</dbReference>
<dbReference type="PROSITE" id="PS50294">
    <property type="entry name" value="WD_REPEATS_REGION"/>
    <property type="match status" value="1"/>
</dbReference>
<evidence type="ECO:0000256" key="5">
    <source>
        <dbReference type="PROSITE-ProRule" id="PRU00221"/>
    </source>
</evidence>
<dbReference type="InterPro" id="IPR036322">
    <property type="entry name" value="WD40_repeat_dom_sf"/>
</dbReference>
<comment type="subcellular location">
    <subcellularLocation>
        <location evidence="1">Nucleus</location>
    </subcellularLocation>
</comment>
<accession>A0A0D2A6K8</accession>
<dbReference type="HOGENOM" id="CLU_014017_1_0_1"/>
<evidence type="ECO:0000256" key="2">
    <source>
        <dbReference type="ARBA" id="ARBA00022574"/>
    </source>
</evidence>
<evidence type="ECO:0000256" key="3">
    <source>
        <dbReference type="ARBA" id="ARBA00022737"/>
    </source>
</evidence>
<feature type="region of interest" description="Disordered" evidence="6">
    <location>
        <begin position="490"/>
        <end position="528"/>
    </location>
</feature>
<dbReference type="SMART" id="SM00320">
    <property type="entry name" value="WD40"/>
    <property type="match status" value="6"/>
</dbReference>
<evidence type="ECO:0000313" key="8">
    <source>
        <dbReference type="Proteomes" id="UP000054302"/>
    </source>
</evidence>
<feature type="compositionally biased region" description="Acidic residues" evidence="6">
    <location>
        <begin position="70"/>
        <end position="89"/>
    </location>
</feature>
<name>A0A0D2A6K8_EXOME</name>